<evidence type="ECO:0000313" key="2">
    <source>
        <dbReference type="Proteomes" id="UP001150581"/>
    </source>
</evidence>
<reference evidence="1" key="1">
    <citation type="submission" date="2022-07" db="EMBL/GenBank/DDBJ databases">
        <title>Phylogenomic reconstructions and comparative analyses of Kickxellomycotina fungi.</title>
        <authorList>
            <person name="Reynolds N.K."/>
            <person name="Stajich J.E."/>
            <person name="Barry K."/>
            <person name="Grigoriev I.V."/>
            <person name="Crous P."/>
            <person name="Smith M.E."/>
        </authorList>
    </citation>
    <scope>NUCLEOTIDE SEQUENCE</scope>
    <source>
        <strain evidence="1">Benny 63K</strain>
    </source>
</reference>
<accession>A0ACC1IUJ6</accession>
<gene>
    <name evidence="1" type="primary">MET22_1</name>
    <name evidence="1" type="ORF">LPJ66_000986</name>
</gene>
<organism evidence="1 2">
    <name type="scientific">Kickxella alabastrina</name>
    <dbReference type="NCBI Taxonomy" id="61397"/>
    <lineage>
        <taxon>Eukaryota</taxon>
        <taxon>Fungi</taxon>
        <taxon>Fungi incertae sedis</taxon>
        <taxon>Zoopagomycota</taxon>
        <taxon>Kickxellomycotina</taxon>
        <taxon>Kickxellomycetes</taxon>
        <taxon>Kickxellales</taxon>
        <taxon>Kickxellaceae</taxon>
        <taxon>Kickxella</taxon>
    </lineage>
</organism>
<name>A0ACC1IUJ6_9FUNG</name>
<evidence type="ECO:0000313" key="1">
    <source>
        <dbReference type="EMBL" id="KAJ1901167.1"/>
    </source>
</evidence>
<proteinExistence type="predicted"/>
<protein>
    <submittedName>
        <fullName evidence="1">3'(2'),5'-bisphosphate nucleotidase</fullName>
        <ecNumber evidence="1">3.1.3.7</ecNumber>
    </submittedName>
</protein>
<dbReference type="EMBL" id="JANBPG010000041">
    <property type="protein sequence ID" value="KAJ1901167.1"/>
    <property type="molecule type" value="Genomic_DNA"/>
</dbReference>
<dbReference type="Proteomes" id="UP001150581">
    <property type="component" value="Unassembled WGS sequence"/>
</dbReference>
<sequence>MTGNLPAAMRCCTATFQRWAVLSGGNRAVSRASGSSLACFSWKHINIDTDSNQSTFRTYSTQLAYFGKERAVAIEAVECASRVCQAVFKRLVTEETLTKKDKSPVTVADFGAQAVVNLILEKHFPDDPVVGEEDSKDLQGEEGRVLREKVVDLVNTVTEQPLSSDEILRLIDRGQYAGGPKGSHWTLDPIDGTKGFLRGEQFAVCLALIVDGKVRVGVLGCPNLPYELDKPDGERGVLMVAVEGQGAFQRRLHGGGRADEVPIHASKVADTKDATFCESVEAAHTSHGDSANIAKLLNITRPSVRMDSQCKYAAVARGDADIYLRLPQKAAYEEKIWDHAAGNIIIHESGGRVTDVNGKPLDFSIGRTLSANKGVIAANANIFDTVIDAVQTTLAGKF</sequence>
<dbReference type="EC" id="3.1.3.7" evidence="1"/>
<comment type="caution">
    <text evidence="1">The sequence shown here is derived from an EMBL/GenBank/DDBJ whole genome shotgun (WGS) entry which is preliminary data.</text>
</comment>
<keyword evidence="2" id="KW-1185">Reference proteome</keyword>
<keyword evidence="1" id="KW-0378">Hydrolase</keyword>